<accession>A0ABQ0B459</accession>
<dbReference type="SUPFAM" id="SSF52833">
    <property type="entry name" value="Thioredoxin-like"/>
    <property type="match status" value="1"/>
</dbReference>
<dbReference type="InterPro" id="IPR036249">
    <property type="entry name" value="Thioredoxin-like_sf"/>
</dbReference>
<dbReference type="RefSeq" id="WP_390403200.1">
    <property type="nucleotide sequence ID" value="NZ_BAABYW010000001.1"/>
</dbReference>
<dbReference type="EMBL" id="BAABYW010000001">
    <property type="protein sequence ID" value="GAA6406235.1"/>
    <property type="molecule type" value="Genomic_DNA"/>
</dbReference>
<dbReference type="Proteomes" id="UP001600943">
    <property type="component" value="Unassembled WGS sequence"/>
</dbReference>
<organism evidence="1 2">
    <name type="scientific">Blautia hominis</name>
    <dbReference type="NCBI Taxonomy" id="2025493"/>
    <lineage>
        <taxon>Bacteria</taxon>
        <taxon>Bacillati</taxon>
        <taxon>Bacillota</taxon>
        <taxon>Clostridia</taxon>
        <taxon>Lachnospirales</taxon>
        <taxon>Lachnospiraceae</taxon>
        <taxon>Blautia</taxon>
    </lineage>
</organism>
<name>A0ABQ0B459_9FIRM</name>
<comment type="caution">
    <text evidence="1">The sequence shown here is derived from an EMBL/GenBank/DDBJ whole genome shotgun (WGS) entry which is preliminary data.</text>
</comment>
<protein>
    <recommendedName>
        <fullName evidence="3">Glutaredoxin</fullName>
    </recommendedName>
</protein>
<gene>
    <name evidence="1" type="ORF">K040078D81_03520</name>
</gene>
<reference evidence="1 2" key="1">
    <citation type="submission" date="2024-04" db="EMBL/GenBank/DDBJ databases">
        <title>Defined microbial consortia suppress multidrug-resistant proinflammatory Enterobacteriaceae via ecological control.</title>
        <authorList>
            <person name="Furuichi M."/>
            <person name="Kawaguchi T."/>
            <person name="Pust M."/>
            <person name="Yasuma K."/>
            <person name="Plichta D."/>
            <person name="Hasegawa N."/>
            <person name="Ohya T."/>
            <person name="Bhattarai S."/>
            <person name="Sasajima S."/>
            <person name="Aoto Y."/>
            <person name="Tuganbaev T."/>
            <person name="Yaginuma M."/>
            <person name="Ueda M."/>
            <person name="Okahashi N."/>
            <person name="Amafuji K."/>
            <person name="Kiridooshi Y."/>
            <person name="Sugita K."/>
            <person name="Strazar M."/>
            <person name="Skelly A."/>
            <person name="Suda W."/>
            <person name="Hattori M."/>
            <person name="Nakamoto N."/>
            <person name="Caballero S."/>
            <person name="Norman J."/>
            <person name="Olle B."/>
            <person name="Tanoue T."/>
            <person name="Arita M."/>
            <person name="Bucci V."/>
            <person name="Atarashi K."/>
            <person name="Xavier R."/>
            <person name="Honda K."/>
        </authorList>
    </citation>
    <scope>NUCLEOTIDE SEQUENCE [LARGE SCALE GENOMIC DNA]</scope>
    <source>
        <strain evidence="2">k04-0078-D8-1</strain>
    </source>
</reference>
<dbReference type="PROSITE" id="PS51354">
    <property type="entry name" value="GLUTAREDOXIN_2"/>
    <property type="match status" value="1"/>
</dbReference>
<keyword evidence="2" id="KW-1185">Reference proteome</keyword>
<evidence type="ECO:0000313" key="1">
    <source>
        <dbReference type="EMBL" id="GAA6406235.1"/>
    </source>
</evidence>
<evidence type="ECO:0000313" key="2">
    <source>
        <dbReference type="Proteomes" id="UP001600943"/>
    </source>
</evidence>
<evidence type="ECO:0008006" key="3">
    <source>
        <dbReference type="Google" id="ProtNLM"/>
    </source>
</evidence>
<dbReference type="Gene3D" id="3.40.30.10">
    <property type="entry name" value="Glutaredoxin"/>
    <property type="match status" value="1"/>
</dbReference>
<proteinExistence type="predicted"/>
<sequence>MKRKMIFGAVLFLFLAGGIGAIWKINRVPVPVSCYIYDQCGGCSVTDHPCNACTGERQYRIKMESMLEEAGVRDRAELKIYNVLYSFYRNDLTKAMQTSSEPAQMTYPAVFVGSTMLLGEDEVEAKLLSSIKAEGTFRKKLGYLLGIQKETHMGSREIPRIVFFTMEGCPDCQEAKEWLDGRNEELDYKLYEKFDFYPVGSGEPGSWEMLKKFYILYGREQESLWVPTIIVNGRCLIGMEEIRDYFEDYDIDGKINTEVPNDYE</sequence>